<feature type="signal peptide" evidence="4">
    <location>
        <begin position="1"/>
        <end position="20"/>
    </location>
</feature>
<keyword evidence="3" id="KW-0175">Coiled coil</keyword>
<organism evidence="5 6">
    <name type="scientific">Roseivirga pacifica</name>
    <dbReference type="NCBI Taxonomy" id="1267423"/>
    <lineage>
        <taxon>Bacteria</taxon>
        <taxon>Pseudomonadati</taxon>
        <taxon>Bacteroidota</taxon>
        <taxon>Cytophagia</taxon>
        <taxon>Cytophagales</taxon>
        <taxon>Roseivirgaceae</taxon>
        <taxon>Roseivirga</taxon>
    </lineage>
</organism>
<evidence type="ECO:0000256" key="1">
    <source>
        <dbReference type="ARBA" id="ARBA00009091"/>
    </source>
</evidence>
<dbReference type="InterPro" id="IPR005632">
    <property type="entry name" value="Chaperone_Skp"/>
</dbReference>
<dbReference type="EMBL" id="FOIR01000001">
    <property type="protein sequence ID" value="SEV95727.1"/>
    <property type="molecule type" value="Genomic_DNA"/>
</dbReference>
<keyword evidence="6" id="KW-1185">Reference proteome</keyword>
<keyword evidence="2 4" id="KW-0732">Signal</keyword>
<name>A0A1I0N4H0_9BACT</name>
<reference evidence="6" key="1">
    <citation type="submission" date="2016-10" db="EMBL/GenBank/DDBJ databases">
        <authorList>
            <person name="Varghese N."/>
            <person name="Submissions S."/>
        </authorList>
    </citation>
    <scope>NUCLEOTIDE SEQUENCE [LARGE SCALE GENOMIC DNA]</scope>
    <source>
        <strain evidence="6">CGMCC 1.12402</strain>
    </source>
</reference>
<comment type="similarity">
    <text evidence="1">Belongs to the Skp family.</text>
</comment>
<evidence type="ECO:0000256" key="3">
    <source>
        <dbReference type="SAM" id="Coils"/>
    </source>
</evidence>
<evidence type="ECO:0000256" key="4">
    <source>
        <dbReference type="SAM" id="SignalP"/>
    </source>
</evidence>
<dbReference type="GO" id="GO:0051082">
    <property type="term" value="F:unfolded protein binding"/>
    <property type="evidence" value="ECO:0007669"/>
    <property type="project" value="InterPro"/>
</dbReference>
<dbReference type="STRING" id="1267423.SAMN05216290_0911"/>
<dbReference type="GO" id="GO:0005829">
    <property type="term" value="C:cytosol"/>
    <property type="evidence" value="ECO:0007669"/>
    <property type="project" value="TreeGrafter"/>
</dbReference>
<dbReference type="SMART" id="SM00935">
    <property type="entry name" value="OmpH"/>
    <property type="match status" value="1"/>
</dbReference>
<gene>
    <name evidence="5" type="ORF">SAMN05216290_0911</name>
</gene>
<dbReference type="RefSeq" id="WP_090257281.1">
    <property type="nucleotide sequence ID" value="NZ_FOIR01000001.1"/>
</dbReference>
<dbReference type="Proteomes" id="UP000199437">
    <property type="component" value="Unassembled WGS sequence"/>
</dbReference>
<sequence>MKRKFLMAAALILVAVASQAQGTKIGYTNIDYIVYNMPELEGIQSELATYEKQLGQQVQAKQTNLQAKYQELQQLAQQPNPNTVVLQEKQNEFQKLQGEAQQFAAQAEQALRAKEGEKMNPVYEKVQNAIEEVRKEGGFAMILNSQIAGVGGIVLASDEELNITEKVFAKLGVPMPAAPADNPATAGTGEGN</sequence>
<dbReference type="GO" id="GO:0050821">
    <property type="term" value="P:protein stabilization"/>
    <property type="evidence" value="ECO:0007669"/>
    <property type="project" value="TreeGrafter"/>
</dbReference>
<dbReference type="PANTHER" id="PTHR35089">
    <property type="entry name" value="CHAPERONE PROTEIN SKP"/>
    <property type="match status" value="1"/>
</dbReference>
<dbReference type="SUPFAM" id="SSF111384">
    <property type="entry name" value="OmpH-like"/>
    <property type="match status" value="1"/>
</dbReference>
<evidence type="ECO:0000313" key="5">
    <source>
        <dbReference type="EMBL" id="SEV95727.1"/>
    </source>
</evidence>
<protein>
    <submittedName>
        <fullName evidence="5">Periplasmic chaperone for outer membrane proteins Skp</fullName>
    </submittedName>
</protein>
<dbReference type="Pfam" id="PF03938">
    <property type="entry name" value="OmpH"/>
    <property type="match status" value="1"/>
</dbReference>
<dbReference type="Gene3D" id="3.30.910.20">
    <property type="entry name" value="Skp domain"/>
    <property type="match status" value="1"/>
</dbReference>
<accession>A0A1I0N4H0</accession>
<dbReference type="PANTHER" id="PTHR35089:SF1">
    <property type="entry name" value="CHAPERONE PROTEIN SKP"/>
    <property type="match status" value="1"/>
</dbReference>
<evidence type="ECO:0000256" key="2">
    <source>
        <dbReference type="ARBA" id="ARBA00022729"/>
    </source>
</evidence>
<feature type="chain" id="PRO_5011458071" evidence="4">
    <location>
        <begin position="21"/>
        <end position="192"/>
    </location>
</feature>
<evidence type="ECO:0000313" key="6">
    <source>
        <dbReference type="Proteomes" id="UP000199437"/>
    </source>
</evidence>
<feature type="coiled-coil region" evidence="3">
    <location>
        <begin position="58"/>
        <end position="113"/>
    </location>
</feature>
<dbReference type="OrthoDB" id="1493480at2"/>
<dbReference type="InterPro" id="IPR024930">
    <property type="entry name" value="Skp_dom_sf"/>
</dbReference>
<dbReference type="AlphaFoldDB" id="A0A1I0N4H0"/>
<dbReference type="GeneID" id="99985650"/>
<proteinExistence type="inferred from homology"/>